<dbReference type="InterPro" id="IPR035644">
    <property type="entry name" value="MraZ_C"/>
</dbReference>
<evidence type="ECO:0000313" key="10">
    <source>
        <dbReference type="Proteomes" id="UP000177039"/>
    </source>
</evidence>
<dbReference type="InterPro" id="IPR020603">
    <property type="entry name" value="MraZ_dom"/>
</dbReference>
<sequence length="133" mass="15630">MFLGSWSPSFNRQSRRVALPKKIRDYLAASEIILSFGFENCIFGFDIKSWEKESAKQLDQPLDMRRARDIRRLFFSSAELVKLDNQGRFVIPDQLLEYAQIKKPIIIGAGDHFEVWDQINWQKHKGRLQGMVR</sequence>
<dbReference type="InterPro" id="IPR038619">
    <property type="entry name" value="MraZ_sf"/>
</dbReference>
<evidence type="ECO:0000256" key="5">
    <source>
        <dbReference type="ARBA" id="ARBA00023125"/>
    </source>
</evidence>
<dbReference type="InterPro" id="IPR037914">
    <property type="entry name" value="SpoVT-AbrB_sf"/>
</dbReference>
<dbReference type="HAMAP" id="MF_01008">
    <property type="entry name" value="MraZ"/>
    <property type="match status" value="1"/>
</dbReference>
<dbReference type="SUPFAM" id="SSF89447">
    <property type="entry name" value="AbrB/MazE/MraZ-like"/>
    <property type="match status" value="1"/>
</dbReference>
<evidence type="ECO:0000256" key="1">
    <source>
        <dbReference type="ARBA" id="ARBA00013860"/>
    </source>
</evidence>
<dbReference type="AlphaFoldDB" id="A0A1F5H331"/>
<dbReference type="Proteomes" id="UP000177039">
    <property type="component" value="Unassembled WGS sequence"/>
</dbReference>
<dbReference type="GO" id="GO:2000143">
    <property type="term" value="P:negative regulation of DNA-templated transcription initiation"/>
    <property type="evidence" value="ECO:0007669"/>
    <property type="project" value="TreeGrafter"/>
</dbReference>
<accession>A0A1F5H331</accession>
<dbReference type="GO" id="GO:0009295">
    <property type="term" value="C:nucleoid"/>
    <property type="evidence" value="ECO:0007669"/>
    <property type="project" value="UniProtKB-SubCell"/>
</dbReference>
<dbReference type="GO" id="GO:0000976">
    <property type="term" value="F:transcription cis-regulatory region binding"/>
    <property type="evidence" value="ECO:0007669"/>
    <property type="project" value="TreeGrafter"/>
</dbReference>
<keyword evidence="4 7" id="KW-0805">Transcription regulation</keyword>
<name>A0A1F5H331_9BACT</name>
<reference evidence="9 10" key="1">
    <citation type="journal article" date="2016" name="Nat. Commun.">
        <title>Thousands of microbial genomes shed light on interconnected biogeochemical processes in an aquifer system.</title>
        <authorList>
            <person name="Anantharaman K."/>
            <person name="Brown C.T."/>
            <person name="Hug L.A."/>
            <person name="Sharon I."/>
            <person name="Castelle C.J."/>
            <person name="Probst A.J."/>
            <person name="Thomas B.C."/>
            <person name="Singh A."/>
            <person name="Wilkins M.J."/>
            <person name="Karaoz U."/>
            <person name="Brodie E.L."/>
            <person name="Williams K.H."/>
            <person name="Hubbard S.S."/>
            <person name="Banfield J.F."/>
        </authorList>
    </citation>
    <scope>NUCLEOTIDE SEQUENCE [LARGE SCALE GENOMIC DNA]</scope>
</reference>
<dbReference type="PROSITE" id="PS51740">
    <property type="entry name" value="SPOVT_ABRB"/>
    <property type="match status" value="1"/>
</dbReference>
<dbReference type="GO" id="GO:0003700">
    <property type="term" value="F:DNA-binding transcription factor activity"/>
    <property type="evidence" value="ECO:0007669"/>
    <property type="project" value="UniProtKB-UniRule"/>
</dbReference>
<evidence type="ECO:0000256" key="4">
    <source>
        <dbReference type="ARBA" id="ARBA00023015"/>
    </source>
</evidence>
<evidence type="ECO:0000256" key="2">
    <source>
        <dbReference type="ARBA" id="ARBA00022490"/>
    </source>
</evidence>
<evidence type="ECO:0000256" key="6">
    <source>
        <dbReference type="ARBA" id="ARBA00023163"/>
    </source>
</evidence>
<gene>
    <name evidence="7" type="primary">mraZ</name>
    <name evidence="9" type="ORF">A3B54_05315</name>
</gene>
<evidence type="ECO:0000256" key="3">
    <source>
        <dbReference type="ARBA" id="ARBA00022737"/>
    </source>
</evidence>
<dbReference type="CDD" id="cd16320">
    <property type="entry name" value="MraZ_N"/>
    <property type="match status" value="1"/>
</dbReference>
<evidence type="ECO:0000259" key="8">
    <source>
        <dbReference type="PROSITE" id="PS51740"/>
    </source>
</evidence>
<organism evidence="9 10">
    <name type="scientific">Candidatus Curtissbacteria bacterium RIFCSPLOWO2_01_FULL_42_50</name>
    <dbReference type="NCBI Taxonomy" id="1797730"/>
    <lineage>
        <taxon>Bacteria</taxon>
        <taxon>Candidatus Curtissiibacteriota</taxon>
    </lineage>
</organism>
<dbReference type="Pfam" id="PF02381">
    <property type="entry name" value="MraZ"/>
    <property type="match status" value="2"/>
</dbReference>
<comment type="similarity">
    <text evidence="7">Belongs to the MraZ family.</text>
</comment>
<keyword evidence="5 7" id="KW-0238">DNA-binding</keyword>
<dbReference type="PANTHER" id="PTHR34701:SF1">
    <property type="entry name" value="TRANSCRIPTIONAL REGULATOR MRAZ"/>
    <property type="match status" value="1"/>
</dbReference>
<feature type="domain" description="SpoVT-AbrB" evidence="8">
    <location>
        <begin position="78"/>
        <end position="120"/>
    </location>
</feature>
<comment type="caution">
    <text evidence="9">The sequence shown here is derived from an EMBL/GenBank/DDBJ whole genome shotgun (WGS) entry which is preliminary data.</text>
</comment>
<comment type="subcellular location">
    <subcellularLocation>
        <location evidence="7">Cytoplasm</location>
        <location evidence="7">Nucleoid</location>
    </subcellularLocation>
</comment>
<evidence type="ECO:0000313" key="9">
    <source>
        <dbReference type="EMBL" id="OGD98572.1"/>
    </source>
</evidence>
<keyword evidence="2 7" id="KW-0963">Cytoplasm</keyword>
<keyword evidence="6 7" id="KW-0804">Transcription</keyword>
<comment type="subunit">
    <text evidence="7">Forms oligomers.</text>
</comment>
<dbReference type="InterPro" id="IPR003444">
    <property type="entry name" value="MraZ"/>
</dbReference>
<dbReference type="PANTHER" id="PTHR34701">
    <property type="entry name" value="TRANSCRIPTIONAL REGULATOR MRAZ"/>
    <property type="match status" value="1"/>
</dbReference>
<dbReference type="Gene3D" id="3.40.1550.20">
    <property type="entry name" value="Transcriptional regulator MraZ domain"/>
    <property type="match status" value="1"/>
</dbReference>
<dbReference type="InterPro" id="IPR035642">
    <property type="entry name" value="MraZ_N"/>
</dbReference>
<protein>
    <recommendedName>
        <fullName evidence="1 7">Transcriptional regulator MraZ</fullName>
    </recommendedName>
</protein>
<dbReference type="EMBL" id="MFBT01000034">
    <property type="protein sequence ID" value="OGD98572.1"/>
    <property type="molecule type" value="Genomic_DNA"/>
</dbReference>
<evidence type="ECO:0000256" key="7">
    <source>
        <dbReference type="HAMAP-Rule" id="MF_01008"/>
    </source>
</evidence>
<keyword evidence="3" id="KW-0677">Repeat</keyword>
<dbReference type="InterPro" id="IPR007159">
    <property type="entry name" value="SpoVT-AbrB_dom"/>
</dbReference>
<dbReference type="GO" id="GO:0005737">
    <property type="term" value="C:cytoplasm"/>
    <property type="evidence" value="ECO:0007669"/>
    <property type="project" value="UniProtKB-UniRule"/>
</dbReference>
<proteinExistence type="inferred from homology"/>
<dbReference type="CDD" id="cd16321">
    <property type="entry name" value="MraZ_C"/>
    <property type="match status" value="1"/>
</dbReference>